<protein>
    <submittedName>
        <fullName evidence="1">Uncharacterized protein</fullName>
    </submittedName>
</protein>
<reference evidence="2" key="2">
    <citation type="journal article" date="2018" name="Mol. Plant Microbe Interact.">
        <title>Genome sequence resources for the wheat stripe rust pathogen (Puccinia striiformis f. sp. tritici) and the barley stripe rust pathogen (Puccinia striiformis f. sp. hordei).</title>
        <authorList>
            <person name="Xia C."/>
            <person name="Wang M."/>
            <person name="Yin C."/>
            <person name="Cornejo O.E."/>
            <person name="Hulbert S.H."/>
            <person name="Chen X."/>
        </authorList>
    </citation>
    <scope>NUCLEOTIDE SEQUENCE [LARGE SCALE GENOMIC DNA]</scope>
    <source>
        <strain evidence="2">93-210</strain>
    </source>
</reference>
<proteinExistence type="predicted"/>
<organism evidence="1 2">
    <name type="scientific">Puccinia striiformis f. sp. tritici</name>
    <dbReference type="NCBI Taxonomy" id="168172"/>
    <lineage>
        <taxon>Eukaryota</taxon>
        <taxon>Fungi</taxon>
        <taxon>Dikarya</taxon>
        <taxon>Basidiomycota</taxon>
        <taxon>Pucciniomycotina</taxon>
        <taxon>Pucciniomycetes</taxon>
        <taxon>Pucciniales</taxon>
        <taxon>Pucciniaceae</taxon>
        <taxon>Puccinia</taxon>
    </lineage>
</organism>
<dbReference type="Proteomes" id="UP001060170">
    <property type="component" value="Chromosome 1"/>
</dbReference>
<gene>
    <name evidence="1" type="ORF">MJO28_000963</name>
</gene>
<evidence type="ECO:0000313" key="2">
    <source>
        <dbReference type="Proteomes" id="UP001060170"/>
    </source>
</evidence>
<sequence length="72" mass="8021">MILVGDYEAQILMYSLNILAQIEPVRPDSSHDCKLKLLVKEEQSHEGPILALYADRQWILAGGVLGDLGVWS</sequence>
<reference evidence="2" key="1">
    <citation type="journal article" date="2018" name="BMC Genomics">
        <title>Genomic insights into host adaptation between the wheat stripe rust pathogen (Puccinia striiformis f. sp. tritici) and the barley stripe rust pathogen (Puccinia striiformis f. sp. hordei).</title>
        <authorList>
            <person name="Xia C."/>
            <person name="Wang M."/>
            <person name="Yin C."/>
            <person name="Cornejo O.E."/>
            <person name="Hulbert S.H."/>
            <person name="Chen X."/>
        </authorList>
    </citation>
    <scope>NUCLEOTIDE SEQUENCE [LARGE SCALE GENOMIC DNA]</scope>
    <source>
        <strain evidence="2">93-210</strain>
    </source>
</reference>
<comment type="caution">
    <text evidence="1">The sequence shown here is derived from an EMBL/GenBank/DDBJ whole genome shotgun (WGS) entry which is preliminary data.</text>
</comment>
<evidence type="ECO:0000313" key="1">
    <source>
        <dbReference type="EMBL" id="KAI7962869.1"/>
    </source>
</evidence>
<name>A0ACC0F181_9BASI</name>
<accession>A0ACC0F181</accession>
<dbReference type="EMBL" id="CM045865">
    <property type="protein sequence ID" value="KAI7962869.1"/>
    <property type="molecule type" value="Genomic_DNA"/>
</dbReference>
<reference evidence="1 2" key="3">
    <citation type="journal article" date="2022" name="Microbiol. Spectr.">
        <title>Folding features and dynamics of 3D genome architecture in plant fungal pathogens.</title>
        <authorList>
            <person name="Xia C."/>
        </authorList>
    </citation>
    <scope>NUCLEOTIDE SEQUENCE [LARGE SCALE GENOMIC DNA]</scope>
    <source>
        <strain evidence="1 2">93-210</strain>
    </source>
</reference>
<keyword evidence="2" id="KW-1185">Reference proteome</keyword>